<reference evidence="4" key="1">
    <citation type="submission" date="2021-01" db="EMBL/GenBank/DDBJ databases">
        <authorList>
            <person name="Corre E."/>
            <person name="Pelletier E."/>
            <person name="Niang G."/>
            <person name="Scheremetjew M."/>
            <person name="Finn R."/>
            <person name="Kale V."/>
            <person name="Holt S."/>
            <person name="Cochrane G."/>
            <person name="Meng A."/>
            <person name="Brown T."/>
            <person name="Cohen L."/>
        </authorList>
    </citation>
    <scope>NUCLEOTIDE SEQUENCE</scope>
    <source>
        <strain evidence="4">CCMP1723</strain>
    </source>
</reference>
<proteinExistence type="inferred from homology"/>
<organism evidence="4">
    <name type="scientific">Micromonas pusilla</name>
    <name type="common">Picoplanktonic green alga</name>
    <name type="synonym">Chromulina pusilla</name>
    <dbReference type="NCBI Taxonomy" id="38833"/>
    <lineage>
        <taxon>Eukaryota</taxon>
        <taxon>Viridiplantae</taxon>
        <taxon>Chlorophyta</taxon>
        <taxon>Mamiellophyceae</taxon>
        <taxon>Mamiellales</taxon>
        <taxon>Mamiellaceae</taxon>
        <taxon>Micromonas</taxon>
    </lineage>
</organism>
<dbReference type="InterPro" id="IPR051601">
    <property type="entry name" value="Serine_prot/Carboxylest_S33"/>
</dbReference>
<accession>A0A7S0NPL8</accession>
<evidence type="ECO:0000259" key="3">
    <source>
        <dbReference type="Pfam" id="PF00561"/>
    </source>
</evidence>
<protein>
    <recommendedName>
        <fullName evidence="3">AB hydrolase-1 domain-containing protein</fullName>
    </recommendedName>
</protein>
<dbReference type="AlphaFoldDB" id="A0A7S0NPL8"/>
<evidence type="ECO:0000256" key="1">
    <source>
        <dbReference type="ARBA" id="ARBA00010088"/>
    </source>
</evidence>
<gene>
    <name evidence="4" type="ORF">MCOM1403_LOCUS11443</name>
</gene>
<dbReference type="InterPro" id="IPR029058">
    <property type="entry name" value="AB_hydrolase_fold"/>
</dbReference>
<evidence type="ECO:0000313" key="4">
    <source>
        <dbReference type="EMBL" id="CAD8525553.1"/>
    </source>
</evidence>
<dbReference type="PANTHER" id="PTHR43248">
    <property type="entry name" value="2-SUCCINYL-6-HYDROXY-2,4-CYCLOHEXADIENE-1-CARBOXYLATE SYNTHASE"/>
    <property type="match status" value="1"/>
</dbReference>
<dbReference type="GO" id="GO:0008233">
    <property type="term" value="F:peptidase activity"/>
    <property type="evidence" value="ECO:0007669"/>
    <property type="project" value="InterPro"/>
</dbReference>
<comment type="similarity">
    <text evidence="1">Belongs to the peptidase S33 family.</text>
</comment>
<feature type="domain" description="AB hydrolase-1" evidence="3">
    <location>
        <begin position="116"/>
        <end position="259"/>
    </location>
</feature>
<dbReference type="InterPro" id="IPR002410">
    <property type="entry name" value="Peptidase_S33"/>
</dbReference>
<dbReference type="Gene3D" id="3.40.50.1820">
    <property type="entry name" value="alpha/beta hydrolase"/>
    <property type="match status" value="1"/>
</dbReference>
<sequence length="519" mass="56502">MLSAAARTFLTSHTTLRGARVRTRSRVSHRAKVGTERSSILPNPTMASAVPHRVGDTFRVKGLRLTDHFFDVPLDHGFRAPGVGDVPADHSRTIEIFAREVVAADKRDDAALASMPWLVFMQGGPGFECARLTETGGWIARAVASHRVLLLDQRGTGRSSRVSTSALAKLSSGGVDASAAHLALFRADSIVADAECVRKTLLGPGDDAKWALLGQSFGGFCIARYLSVAAESVSEAFLTGGLPPLVHEANAAEATYRASIERVRTQNAKFYRRFPGDVQRVRDVASFVRDRPGGRVAAPSGGWLTTRGIQALGFSWLGTSGGMESLHYLFEKAWEVPHEELSYAFLKSCEDVHAFDTNPLYACLHESIYCNGGGPSAWAAERVFDEHRETFSVDGALGSSDPHRPVLFTGEMVFPFMFDEIAALRPFKDVADALAAKTDWPALYDVDALARCDVPVACASYVEDMFVDFELAAETASRIGPNGARVWSTSEYMHSGVREDGARILTKLMEMARDEEPLR</sequence>
<dbReference type="SUPFAM" id="SSF53474">
    <property type="entry name" value="alpha/beta-Hydrolases"/>
    <property type="match status" value="1"/>
</dbReference>
<dbReference type="InterPro" id="IPR000073">
    <property type="entry name" value="AB_hydrolase_1"/>
</dbReference>
<dbReference type="PANTHER" id="PTHR43248:SF2">
    <property type="entry name" value="PROLYL AMINOPEPTIDASE"/>
    <property type="match status" value="1"/>
</dbReference>
<dbReference type="EMBL" id="HBEQ01014206">
    <property type="protein sequence ID" value="CAD8525553.1"/>
    <property type="molecule type" value="Transcribed_RNA"/>
</dbReference>
<dbReference type="Pfam" id="PF00561">
    <property type="entry name" value="Abhydrolase_1"/>
    <property type="match status" value="1"/>
</dbReference>
<dbReference type="PRINTS" id="PR00793">
    <property type="entry name" value="PROAMNOPTASE"/>
</dbReference>
<keyword evidence="2" id="KW-0378">Hydrolase</keyword>
<evidence type="ECO:0000256" key="2">
    <source>
        <dbReference type="ARBA" id="ARBA00022801"/>
    </source>
</evidence>
<name>A0A7S0NPL8_MICPS</name>
<dbReference type="GO" id="GO:0006508">
    <property type="term" value="P:proteolysis"/>
    <property type="evidence" value="ECO:0007669"/>
    <property type="project" value="InterPro"/>
</dbReference>